<name>A0A7U7ELL3_9GAMM</name>
<evidence type="ECO:0000313" key="2">
    <source>
        <dbReference type="Proteomes" id="UP000583387"/>
    </source>
</evidence>
<gene>
    <name evidence="1" type="ORF">PSEWESI4_01476</name>
</gene>
<dbReference type="Proteomes" id="UP000583387">
    <property type="component" value="Unassembled WGS sequence"/>
</dbReference>
<comment type="caution">
    <text evidence="1">The sequence shown here is derived from an EMBL/GenBank/DDBJ whole genome shotgun (WGS) entry which is preliminary data.</text>
</comment>
<reference evidence="1 2" key="1">
    <citation type="submission" date="2020-08" db="EMBL/GenBank/DDBJ databases">
        <authorList>
            <person name="Criscuolo A."/>
        </authorList>
    </citation>
    <scope>NUCLEOTIDE SEQUENCE [LARGE SCALE GENOMIC DNA]</scope>
    <source>
        <strain evidence="1">CIP111764</strain>
    </source>
</reference>
<organism evidence="1 2">
    <name type="scientific">Zestomonas carbonaria</name>
    <dbReference type="NCBI Taxonomy" id="2762745"/>
    <lineage>
        <taxon>Bacteria</taxon>
        <taxon>Pseudomonadati</taxon>
        <taxon>Pseudomonadota</taxon>
        <taxon>Gammaproteobacteria</taxon>
        <taxon>Pseudomonadales</taxon>
        <taxon>Pseudomonadaceae</taxon>
        <taxon>Zestomonas</taxon>
    </lineage>
</organism>
<evidence type="ECO:0000313" key="1">
    <source>
        <dbReference type="EMBL" id="CAD5107205.1"/>
    </source>
</evidence>
<proteinExistence type="predicted"/>
<protein>
    <submittedName>
        <fullName evidence="1">Uncharacterized protein</fullName>
    </submittedName>
</protein>
<sequence>MTTANVIPLSAQVAADLARQHALPMCTVLTPELGSRLQAVNAMTRTLRAAGIRIEHVVVLDSTVFIAPESSDLLASLFRGKWRGASWTTVGKHTKNMVTLDGVRVAWMTPVKEQDQ</sequence>
<dbReference type="RefSeq" id="WP_187670556.1">
    <property type="nucleotide sequence ID" value="NZ_CAJFCI010000031.1"/>
</dbReference>
<keyword evidence="2" id="KW-1185">Reference proteome</keyword>
<dbReference type="EMBL" id="CAJFCI010000031">
    <property type="protein sequence ID" value="CAD5107205.1"/>
    <property type="molecule type" value="Genomic_DNA"/>
</dbReference>
<dbReference type="AlphaFoldDB" id="A0A7U7ELL3"/>
<accession>A0A7U7ELL3</accession>